<name>A0A6A6LDF6_HEVBR</name>
<keyword evidence="3" id="KW-1185">Reference proteome</keyword>
<comment type="caution">
    <text evidence="2">The sequence shown here is derived from an EMBL/GenBank/DDBJ whole genome shotgun (WGS) entry which is preliminary data.</text>
</comment>
<sequence length="163" mass="18581">MQGALDVAIDKLASEGGATTSGASLVIPSRVEVPKPSVYSGARNAKEIDNFLWSLEQYFRAIGITNDAKKVVHMPLYLVDTAVVWWRWRQGDIAKGLCTIASWEEFKKDLKRQFYLENVAHETRARLRHLSHKGSIWEYVNEFMETLLEIPDYPDVKSSLCLH</sequence>
<protein>
    <recommendedName>
        <fullName evidence="1">Ty3 transposon capsid-like protein domain-containing protein</fullName>
    </recommendedName>
</protein>
<dbReference type="EMBL" id="JAAGAX010000011">
    <property type="protein sequence ID" value="KAF2299450.1"/>
    <property type="molecule type" value="Genomic_DNA"/>
</dbReference>
<dbReference type="AlphaFoldDB" id="A0A6A6LDF6"/>
<dbReference type="InterPro" id="IPR045358">
    <property type="entry name" value="Ty3_capsid"/>
</dbReference>
<reference evidence="2 3" key="1">
    <citation type="journal article" date="2020" name="Mol. Plant">
        <title>The Chromosome-Based Rubber Tree Genome Provides New Insights into Spurge Genome Evolution and Rubber Biosynthesis.</title>
        <authorList>
            <person name="Liu J."/>
            <person name="Shi C."/>
            <person name="Shi C.C."/>
            <person name="Li W."/>
            <person name="Zhang Q.J."/>
            <person name="Zhang Y."/>
            <person name="Li K."/>
            <person name="Lu H.F."/>
            <person name="Shi C."/>
            <person name="Zhu S.T."/>
            <person name="Xiao Z.Y."/>
            <person name="Nan H."/>
            <person name="Yue Y."/>
            <person name="Zhu X.G."/>
            <person name="Wu Y."/>
            <person name="Hong X.N."/>
            <person name="Fan G.Y."/>
            <person name="Tong Y."/>
            <person name="Zhang D."/>
            <person name="Mao C.L."/>
            <person name="Liu Y.L."/>
            <person name="Hao S.J."/>
            <person name="Liu W.Q."/>
            <person name="Lv M.Q."/>
            <person name="Zhang H.B."/>
            <person name="Liu Y."/>
            <person name="Hu-Tang G.R."/>
            <person name="Wang J.P."/>
            <person name="Wang J.H."/>
            <person name="Sun Y.H."/>
            <person name="Ni S.B."/>
            <person name="Chen W.B."/>
            <person name="Zhang X.C."/>
            <person name="Jiao Y.N."/>
            <person name="Eichler E.E."/>
            <person name="Li G.H."/>
            <person name="Liu X."/>
            <person name="Gao L.Z."/>
        </authorList>
    </citation>
    <scope>NUCLEOTIDE SEQUENCE [LARGE SCALE GENOMIC DNA]</scope>
    <source>
        <strain evidence="3">cv. GT1</strain>
        <tissue evidence="2">Leaf</tissue>
    </source>
</reference>
<organism evidence="2 3">
    <name type="scientific">Hevea brasiliensis</name>
    <name type="common">Para rubber tree</name>
    <name type="synonym">Siphonia brasiliensis</name>
    <dbReference type="NCBI Taxonomy" id="3981"/>
    <lineage>
        <taxon>Eukaryota</taxon>
        <taxon>Viridiplantae</taxon>
        <taxon>Streptophyta</taxon>
        <taxon>Embryophyta</taxon>
        <taxon>Tracheophyta</taxon>
        <taxon>Spermatophyta</taxon>
        <taxon>Magnoliopsida</taxon>
        <taxon>eudicotyledons</taxon>
        <taxon>Gunneridae</taxon>
        <taxon>Pentapetalae</taxon>
        <taxon>rosids</taxon>
        <taxon>fabids</taxon>
        <taxon>Malpighiales</taxon>
        <taxon>Euphorbiaceae</taxon>
        <taxon>Crotonoideae</taxon>
        <taxon>Micrandreae</taxon>
        <taxon>Hevea</taxon>
    </lineage>
</organism>
<evidence type="ECO:0000313" key="3">
    <source>
        <dbReference type="Proteomes" id="UP000467840"/>
    </source>
</evidence>
<gene>
    <name evidence="2" type="ORF">GH714_031983</name>
</gene>
<evidence type="ECO:0000259" key="1">
    <source>
        <dbReference type="Pfam" id="PF19259"/>
    </source>
</evidence>
<feature type="domain" description="Ty3 transposon capsid-like protein" evidence="1">
    <location>
        <begin position="35"/>
        <end position="151"/>
    </location>
</feature>
<proteinExistence type="predicted"/>
<dbReference type="Pfam" id="PF19259">
    <property type="entry name" value="Ty3_capsid"/>
    <property type="match status" value="1"/>
</dbReference>
<dbReference type="Proteomes" id="UP000467840">
    <property type="component" value="Chromosome 1"/>
</dbReference>
<accession>A0A6A6LDF6</accession>
<evidence type="ECO:0000313" key="2">
    <source>
        <dbReference type="EMBL" id="KAF2299450.1"/>
    </source>
</evidence>